<feature type="domain" description="Protein kinase" evidence="6">
    <location>
        <begin position="20"/>
        <end position="311"/>
    </location>
</feature>
<dbReference type="InterPro" id="IPR011009">
    <property type="entry name" value="Kinase-like_dom_sf"/>
</dbReference>
<dbReference type="SMART" id="SM00220">
    <property type="entry name" value="S_TKc"/>
    <property type="match status" value="1"/>
</dbReference>
<keyword evidence="5" id="KW-1133">Transmembrane helix</keyword>
<dbReference type="PROSITE" id="PS00107">
    <property type="entry name" value="PROTEIN_KINASE_ATP"/>
    <property type="match status" value="1"/>
</dbReference>
<dbReference type="Pfam" id="PF00069">
    <property type="entry name" value="Pkinase"/>
    <property type="match status" value="1"/>
</dbReference>
<dbReference type="Gene3D" id="1.10.510.10">
    <property type="entry name" value="Transferase(Phosphotransferase) domain 1"/>
    <property type="match status" value="1"/>
</dbReference>
<dbReference type="GO" id="GO:0005524">
    <property type="term" value="F:ATP binding"/>
    <property type="evidence" value="ECO:0007669"/>
    <property type="project" value="UniProtKB-UniRule"/>
</dbReference>
<evidence type="ECO:0000256" key="4">
    <source>
        <dbReference type="SAM" id="MobiDB-lite"/>
    </source>
</evidence>
<evidence type="ECO:0000313" key="8">
    <source>
        <dbReference type="Proteomes" id="UP000295497"/>
    </source>
</evidence>
<feature type="binding site" evidence="3">
    <location>
        <position position="49"/>
    </location>
    <ligand>
        <name>ATP</name>
        <dbReference type="ChEBI" id="CHEBI:30616"/>
    </ligand>
</feature>
<evidence type="ECO:0000256" key="3">
    <source>
        <dbReference type="PROSITE-ProRule" id="PRU10141"/>
    </source>
</evidence>
<dbReference type="PANTHER" id="PTHR23150">
    <property type="entry name" value="SULFATASE MODIFYING FACTOR 1, 2"/>
    <property type="match status" value="1"/>
</dbReference>
<keyword evidence="5" id="KW-0472">Membrane</keyword>
<evidence type="ECO:0000256" key="5">
    <source>
        <dbReference type="SAM" id="Phobius"/>
    </source>
</evidence>
<evidence type="ECO:0000256" key="1">
    <source>
        <dbReference type="ARBA" id="ARBA00022741"/>
    </source>
</evidence>
<organism evidence="7 8">
    <name type="scientific">Sorangium cellulosum</name>
    <name type="common">Polyangium cellulosum</name>
    <dbReference type="NCBI Taxonomy" id="56"/>
    <lineage>
        <taxon>Bacteria</taxon>
        <taxon>Pseudomonadati</taxon>
        <taxon>Myxococcota</taxon>
        <taxon>Polyangia</taxon>
        <taxon>Polyangiales</taxon>
        <taxon>Polyangiaceae</taxon>
        <taxon>Sorangium</taxon>
    </lineage>
</organism>
<dbReference type="InterPro" id="IPR016187">
    <property type="entry name" value="CTDL_fold"/>
</dbReference>
<dbReference type="PROSITE" id="PS00108">
    <property type="entry name" value="PROTEIN_KINASE_ST"/>
    <property type="match status" value="1"/>
</dbReference>
<feature type="transmembrane region" description="Helical" evidence="5">
    <location>
        <begin position="499"/>
        <end position="520"/>
    </location>
</feature>
<protein>
    <recommendedName>
        <fullName evidence="6">Protein kinase domain-containing protein</fullName>
    </recommendedName>
</protein>
<dbReference type="InterPro" id="IPR017441">
    <property type="entry name" value="Protein_kinase_ATP_BS"/>
</dbReference>
<dbReference type="Proteomes" id="UP000295497">
    <property type="component" value="Chromosome"/>
</dbReference>
<dbReference type="SUPFAM" id="SSF56436">
    <property type="entry name" value="C-type lectin-like"/>
    <property type="match status" value="1"/>
</dbReference>
<evidence type="ECO:0000313" key="7">
    <source>
        <dbReference type="EMBL" id="AUX35623.1"/>
    </source>
</evidence>
<gene>
    <name evidence="7" type="ORF">SOCE836_078180</name>
</gene>
<dbReference type="InterPro" id="IPR042095">
    <property type="entry name" value="SUMF_sf"/>
</dbReference>
<dbReference type="Pfam" id="PF03781">
    <property type="entry name" value="FGE-sulfatase"/>
    <property type="match status" value="1"/>
</dbReference>
<dbReference type="SUPFAM" id="SSF56112">
    <property type="entry name" value="Protein kinase-like (PK-like)"/>
    <property type="match status" value="1"/>
</dbReference>
<name>A0A4P2R138_SORCE</name>
<dbReference type="PANTHER" id="PTHR23150:SF19">
    <property type="entry name" value="FORMYLGLYCINE-GENERATING ENZYME"/>
    <property type="match status" value="1"/>
</dbReference>
<dbReference type="InterPro" id="IPR005532">
    <property type="entry name" value="SUMF_dom"/>
</dbReference>
<dbReference type="GO" id="GO:0004672">
    <property type="term" value="F:protein kinase activity"/>
    <property type="evidence" value="ECO:0007669"/>
    <property type="project" value="InterPro"/>
</dbReference>
<keyword evidence="2 3" id="KW-0067">ATP-binding</keyword>
<feature type="compositionally biased region" description="Pro residues" evidence="4">
    <location>
        <begin position="476"/>
        <end position="488"/>
    </location>
</feature>
<dbReference type="CDD" id="cd14014">
    <property type="entry name" value="STKc_PknB_like"/>
    <property type="match status" value="1"/>
</dbReference>
<dbReference type="Gene3D" id="3.90.1580.10">
    <property type="entry name" value="paralog of FGE (formylglycine-generating enzyme)"/>
    <property type="match status" value="1"/>
</dbReference>
<accession>A0A4P2R138</accession>
<evidence type="ECO:0000259" key="6">
    <source>
        <dbReference type="PROSITE" id="PS50011"/>
    </source>
</evidence>
<dbReference type="GO" id="GO:0120147">
    <property type="term" value="F:formylglycine-generating oxidase activity"/>
    <property type="evidence" value="ECO:0007669"/>
    <property type="project" value="TreeGrafter"/>
</dbReference>
<dbReference type="InterPro" id="IPR000719">
    <property type="entry name" value="Prot_kinase_dom"/>
</dbReference>
<feature type="compositionally biased region" description="Low complexity" evidence="4">
    <location>
        <begin position="463"/>
        <end position="475"/>
    </location>
</feature>
<feature type="region of interest" description="Disordered" evidence="4">
    <location>
        <begin position="439"/>
        <end position="493"/>
    </location>
</feature>
<dbReference type="EMBL" id="CP012672">
    <property type="protein sequence ID" value="AUX35623.1"/>
    <property type="molecule type" value="Genomic_DNA"/>
</dbReference>
<dbReference type="PROSITE" id="PS50011">
    <property type="entry name" value="PROTEIN_KINASE_DOM"/>
    <property type="match status" value="1"/>
</dbReference>
<proteinExistence type="predicted"/>
<dbReference type="Gene3D" id="3.30.200.20">
    <property type="entry name" value="Phosphorylase Kinase, domain 1"/>
    <property type="match status" value="1"/>
</dbReference>
<dbReference type="RefSeq" id="WP_129578611.1">
    <property type="nucleotide sequence ID" value="NZ_CP012672.1"/>
</dbReference>
<keyword evidence="1 3" id="KW-0547">Nucleotide-binding</keyword>
<sequence>MTEPFDDPFGLAGQTIEGKYRVAAVIGDGGFGVVYRGIHEGFGELIAIKCLKLPTSLDAEQRDALLETLRGEGRILHRLSRATSGIVQALDVGAFTTRAGVWVPYLVLEWLEGQTLGQHLRDRRDRGEVGMSIAEAIQLLSPAARALAVAHAHKVAHRDVKPANLFLTDVGGVRTLKVLDFGIAKVLADHPTFTEALAATRQGPSAFTPRYGAPEQFNKARGATGPWTDVFALALIFVELVSGRRALEGDDPTQLYIASADPAVRPTLRARGLPDAPEAVERVLDKALSIEPKHRFTSAGEFWDALSAAALGERAGSGPRLDVPGAEHAGGLSTAEYAAARGLGAAAGHAGLPVEPTMLADARAPAPARPAVVKVSHGAGGPPTGGAAGFTGGAAGSGGAAGFTGGAAAVSGAASAAGALATGGSRTAQVDDSMIETVAPAGYPGARPPPPPPGAAPHPAGGPPHAALPGAAPYPAGGPPHAAPPVAPPQRGRSPVRAALPWFLAALLLGGAGAAAYFLVLAPDGKKPARAPAARAPAKASPTGRAVATAPAGAATAVATAAPAESAPTEASAAAPAAPTAPPADMVYIGPVTTTIGAAGEARQVTLTRGFYIDRNEVTVRAYRACMQQRMCSTADHVSLTPELLPGVQAPAASEDQQEAELWSRRCNEPRNATGHPINCVDYSQAESYCRFRGRRLPTEAEWEVAARGAAGRAYVWGDDAPTCERACYDRNEGCLARGTEVATCASGAHPSDRTPEGVYDLAGNVSEWVSDGLVFPPPGGENPQGDPSFPLKVVRGGSFLDGPEKLSATYRTAAAPVTAHAWIGFRCAMDAPAPEGAPTQESAPAP</sequence>
<dbReference type="InterPro" id="IPR051043">
    <property type="entry name" value="Sulfatase_Mod_Factor_Kinase"/>
</dbReference>
<dbReference type="AlphaFoldDB" id="A0A4P2R138"/>
<feature type="compositionally biased region" description="Pro residues" evidence="4">
    <location>
        <begin position="446"/>
        <end position="462"/>
    </location>
</feature>
<evidence type="ECO:0000256" key="2">
    <source>
        <dbReference type="ARBA" id="ARBA00022840"/>
    </source>
</evidence>
<reference evidence="7 8" key="1">
    <citation type="submission" date="2015-09" db="EMBL/GenBank/DDBJ databases">
        <title>Sorangium comparison.</title>
        <authorList>
            <person name="Zaburannyi N."/>
            <person name="Bunk B."/>
            <person name="Overmann J."/>
            <person name="Mueller R."/>
        </authorList>
    </citation>
    <scope>NUCLEOTIDE SEQUENCE [LARGE SCALE GENOMIC DNA]</scope>
    <source>
        <strain evidence="7 8">So ce836</strain>
    </source>
</reference>
<keyword evidence="5" id="KW-0812">Transmembrane</keyword>
<dbReference type="InterPro" id="IPR008271">
    <property type="entry name" value="Ser/Thr_kinase_AS"/>
</dbReference>